<protein>
    <submittedName>
        <fullName evidence="1">Uncharacterized protein</fullName>
    </submittedName>
</protein>
<dbReference type="Proteomes" id="UP000252139">
    <property type="component" value="Unassembled WGS sequence"/>
</dbReference>
<accession>A0A367KDS3</accession>
<evidence type="ECO:0000313" key="1">
    <source>
        <dbReference type="EMBL" id="RCI00356.1"/>
    </source>
</evidence>
<dbReference type="OrthoDB" id="2290540at2759"/>
<sequence length="128" mass="14754">MLKAIGGVIKDILFKRDSHDIEEDEVSIKLADAESKELQICVLIINFLKPYIPSKEKFYAISHQTPFFLMTNNILHATNYSKFTAKITPHLVSKYLNTLKVAAPSLFANRIEKFLERTQRLPLAKQYQ</sequence>
<evidence type="ECO:0000313" key="2">
    <source>
        <dbReference type="Proteomes" id="UP000252139"/>
    </source>
</evidence>
<gene>
    <name evidence="1" type="ORF">CU097_015274</name>
</gene>
<comment type="caution">
    <text evidence="1">The sequence shown here is derived from an EMBL/GenBank/DDBJ whole genome shotgun (WGS) entry which is preliminary data.</text>
</comment>
<dbReference type="EMBL" id="PJQL01000065">
    <property type="protein sequence ID" value="RCI00356.1"/>
    <property type="molecule type" value="Genomic_DNA"/>
</dbReference>
<proteinExistence type="predicted"/>
<keyword evidence="2" id="KW-1185">Reference proteome</keyword>
<organism evidence="1 2">
    <name type="scientific">Rhizopus azygosporus</name>
    <name type="common">Rhizopus microsporus var. azygosporus</name>
    <dbReference type="NCBI Taxonomy" id="86630"/>
    <lineage>
        <taxon>Eukaryota</taxon>
        <taxon>Fungi</taxon>
        <taxon>Fungi incertae sedis</taxon>
        <taxon>Mucoromycota</taxon>
        <taxon>Mucoromycotina</taxon>
        <taxon>Mucoromycetes</taxon>
        <taxon>Mucorales</taxon>
        <taxon>Mucorineae</taxon>
        <taxon>Rhizopodaceae</taxon>
        <taxon>Rhizopus</taxon>
    </lineage>
</organism>
<name>A0A367KDS3_RHIAZ</name>
<reference evidence="1 2" key="1">
    <citation type="journal article" date="2018" name="G3 (Bethesda)">
        <title>Phylogenetic and Phylogenomic Definition of Rhizopus Species.</title>
        <authorList>
            <person name="Gryganskyi A.P."/>
            <person name="Golan J."/>
            <person name="Dolatabadi S."/>
            <person name="Mondo S."/>
            <person name="Robb S."/>
            <person name="Idnurm A."/>
            <person name="Muszewska A."/>
            <person name="Steczkiewicz K."/>
            <person name="Masonjones S."/>
            <person name="Liao H.L."/>
            <person name="Gajdeczka M.T."/>
            <person name="Anike F."/>
            <person name="Vuek A."/>
            <person name="Anishchenko I.M."/>
            <person name="Voigt K."/>
            <person name="de Hoog G.S."/>
            <person name="Smith M.E."/>
            <person name="Heitman J."/>
            <person name="Vilgalys R."/>
            <person name="Stajich J.E."/>
        </authorList>
    </citation>
    <scope>NUCLEOTIDE SEQUENCE [LARGE SCALE GENOMIC DNA]</scope>
    <source>
        <strain evidence="1 2">CBS 357.93</strain>
    </source>
</reference>
<dbReference type="AlphaFoldDB" id="A0A367KDS3"/>